<dbReference type="EMBL" id="JAEDAH010000020">
    <property type="protein sequence ID" value="MCA6062841.1"/>
    <property type="molecule type" value="Genomic_DNA"/>
</dbReference>
<feature type="domain" description="Transcription elongation factor GreA/GreB C-terminal" evidence="5">
    <location>
        <begin position="93"/>
        <end position="165"/>
    </location>
</feature>
<dbReference type="InterPro" id="IPR006358">
    <property type="entry name" value="Tscrpt_elong_fac_GreB"/>
</dbReference>
<dbReference type="Pfam" id="PF01272">
    <property type="entry name" value="GreA_GreB"/>
    <property type="match status" value="1"/>
</dbReference>
<evidence type="ECO:0000256" key="2">
    <source>
        <dbReference type="ARBA" id="ARBA00023125"/>
    </source>
</evidence>
<dbReference type="InterPro" id="IPR036953">
    <property type="entry name" value="GreA/GreB_C_sf"/>
</dbReference>
<proteinExistence type="inferred from homology"/>
<dbReference type="RefSeq" id="WP_225672249.1">
    <property type="nucleotide sequence ID" value="NZ_JAEDAH010000020.1"/>
</dbReference>
<dbReference type="SUPFAM" id="SSF46557">
    <property type="entry name" value="GreA transcript cleavage protein, N-terminal domain"/>
    <property type="match status" value="1"/>
</dbReference>
<keyword evidence="7" id="KW-0251">Elongation factor</keyword>
<evidence type="ECO:0000256" key="3">
    <source>
        <dbReference type="ARBA" id="ARBA00023163"/>
    </source>
</evidence>
<comment type="similarity">
    <text evidence="4">Belongs to the GreA/GreB family. GreB subfamily.</text>
</comment>
<keyword evidence="1 4" id="KW-0805">Transcription regulation</keyword>
<dbReference type="PIRSF" id="PIRSF006092">
    <property type="entry name" value="GreA_GreB"/>
    <property type="match status" value="1"/>
</dbReference>
<dbReference type="HAMAP" id="MF_00930">
    <property type="entry name" value="GreB"/>
    <property type="match status" value="1"/>
</dbReference>
<dbReference type="PANTHER" id="PTHR30437">
    <property type="entry name" value="TRANSCRIPTION ELONGATION FACTOR GREA"/>
    <property type="match status" value="1"/>
</dbReference>
<evidence type="ECO:0000259" key="5">
    <source>
        <dbReference type="Pfam" id="PF01272"/>
    </source>
</evidence>
<evidence type="ECO:0000256" key="4">
    <source>
        <dbReference type="HAMAP-Rule" id="MF_00930"/>
    </source>
</evidence>
<dbReference type="InterPro" id="IPR028624">
    <property type="entry name" value="Tscrpt_elong_fac_GreA/B"/>
</dbReference>
<dbReference type="InterPro" id="IPR036805">
    <property type="entry name" value="Tscrpt_elong_fac_GreA/B_N_sf"/>
</dbReference>
<comment type="caution">
    <text evidence="7">The sequence shown here is derived from an EMBL/GenBank/DDBJ whole genome shotgun (WGS) entry which is preliminary data.</text>
</comment>
<dbReference type="Pfam" id="PF03449">
    <property type="entry name" value="GreA_GreB_N"/>
    <property type="match status" value="1"/>
</dbReference>
<dbReference type="Gene3D" id="1.10.287.180">
    <property type="entry name" value="Transcription elongation factor, GreA/GreB, N-terminal domain"/>
    <property type="match status" value="1"/>
</dbReference>
<dbReference type="HAMAP" id="MF_00105">
    <property type="entry name" value="GreA_GreB"/>
    <property type="match status" value="1"/>
</dbReference>
<evidence type="ECO:0000313" key="7">
    <source>
        <dbReference type="EMBL" id="MCA6062841.1"/>
    </source>
</evidence>
<dbReference type="InterPro" id="IPR023459">
    <property type="entry name" value="Tscrpt_elong_fac_GreA/B_fam"/>
</dbReference>
<comment type="function">
    <text evidence="4">Necessary for efficient RNA polymerase transcription elongation past template-encoded arresting sites. The arresting sites in DNA have the property of trapping a certain fraction of elongating RNA polymerases that pass through, resulting in locked ternary complexes. Cleavage of the nascent transcript by cleavage factors such as GreA or GreB allows the resumption of elongation from the new 3'terminus. GreB releases sequences of up to 9 nucleotides in length.</text>
</comment>
<feature type="domain" description="Transcription elongation factor GreA/GreB N-terminal" evidence="6">
    <location>
        <begin position="15"/>
        <end position="84"/>
    </location>
</feature>
<dbReference type="NCBIfam" id="NF002506">
    <property type="entry name" value="PRK01885.1"/>
    <property type="match status" value="1"/>
</dbReference>
<organism evidence="7 8">
    <name type="scientific">Thalassolituus marinus</name>
    <dbReference type="NCBI Taxonomy" id="671053"/>
    <lineage>
        <taxon>Bacteria</taxon>
        <taxon>Pseudomonadati</taxon>
        <taxon>Pseudomonadota</taxon>
        <taxon>Gammaproteobacteria</taxon>
        <taxon>Oceanospirillales</taxon>
        <taxon>Oceanospirillaceae</taxon>
        <taxon>Thalassolituus</taxon>
    </lineage>
</organism>
<dbReference type="InterPro" id="IPR022691">
    <property type="entry name" value="Tscrpt_elong_fac_GreA/B_N"/>
</dbReference>
<name>A0ABS7ZMA1_9GAMM</name>
<reference evidence="7 8" key="1">
    <citation type="submission" date="2020-12" db="EMBL/GenBank/DDBJ databases">
        <title>Novel Thalassolituus-related marine hydrocarbonoclastic bacteria mediated algae-derived hydrocarbons mineralization in twilight zone of the northern South China Sea.</title>
        <authorList>
            <person name="Dong C."/>
        </authorList>
    </citation>
    <scope>NUCLEOTIDE SEQUENCE [LARGE SCALE GENOMIC DNA]</scope>
    <source>
        <strain evidence="7 8">IMCC1826</strain>
    </source>
</reference>
<dbReference type="Proteomes" id="UP000714380">
    <property type="component" value="Unassembled WGS sequence"/>
</dbReference>
<keyword evidence="8" id="KW-1185">Reference proteome</keyword>
<keyword evidence="7" id="KW-0648">Protein biosynthesis</keyword>
<evidence type="ECO:0000313" key="8">
    <source>
        <dbReference type="Proteomes" id="UP000714380"/>
    </source>
</evidence>
<dbReference type="GO" id="GO:0003746">
    <property type="term" value="F:translation elongation factor activity"/>
    <property type="evidence" value="ECO:0007669"/>
    <property type="project" value="UniProtKB-KW"/>
</dbReference>
<dbReference type="SUPFAM" id="SSF54534">
    <property type="entry name" value="FKBP-like"/>
    <property type="match status" value="1"/>
</dbReference>
<sequence length="183" mass="21320">MSETEKKPLPRRSHLITPEGEQALKDEYDYLWRTERPRVTQEVSDAAKLGDRSENAEYIYGKKRLRQIDGRLRFLMKRLDQVTVVDRLPADLNKVFFGAWIELEDDDEAIHRYRIVGEDEIDLKNGYISVDAPLARGLMGKSLDDEVTVMLPKGEESFYIVKVMYQKPEWDTHERATAVFAAR</sequence>
<dbReference type="InterPro" id="IPR001437">
    <property type="entry name" value="Tscrpt_elong_fac_GreA/B_C"/>
</dbReference>
<keyword evidence="3 4" id="KW-0804">Transcription</keyword>
<keyword evidence="2 4" id="KW-0238">DNA-binding</keyword>
<accession>A0ABS7ZMA1</accession>
<protein>
    <recommendedName>
        <fullName evidence="4">Transcription elongation factor GreB</fullName>
    </recommendedName>
    <alternativeName>
        <fullName evidence="4">Transcript cleavage factor GreB</fullName>
    </alternativeName>
</protein>
<evidence type="ECO:0000256" key="1">
    <source>
        <dbReference type="ARBA" id="ARBA00023015"/>
    </source>
</evidence>
<dbReference type="Gene3D" id="3.10.50.30">
    <property type="entry name" value="Transcription elongation factor, GreA/GreB, C-terminal domain"/>
    <property type="match status" value="1"/>
</dbReference>
<gene>
    <name evidence="4 7" type="primary">greB</name>
    <name evidence="7" type="ORF">I9W95_04385</name>
</gene>
<evidence type="ECO:0000259" key="6">
    <source>
        <dbReference type="Pfam" id="PF03449"/>
    </source>
</evidence>
<dbReference type="NCBIfam" id="TIGR01461">
    <property type="entry name" value="greB"/>
    <property type="match status" value="1"/>
</dbReference>
<dbReference type="PANTHER" id="PTHR30437:SF6">
    <property type="entry name" value="TRANSCRIPTION ELONGATION FACTOR GREB"/>
    <property type="match status" value="1"/>
</dbReference>